<proteinExistence type="predicted"/>
<dbReference type="InterPro" id="IPR036661">
    <property type="entry name" value="Luciferase-like_sf"/>
</dbReference>
<dbReference type="RefSeq" id="WP_068361992.1">
    <property type="nucleotide sequence ID" value="NZ_FOJN01000003.1"/>
</dbReference>
<dbReference type="Pfam" id="PF00296">
    <property type="entry name" value="Bac_luciferase"/>
    <property type="match status" value="1"/>
</dbReference>
<dbReference type="GeneID" id="85484995"/>
<dbReference type="PANTHER" id="PTHR43244">
    <property type="match status" value="1"/>
</dbReference>
<protein>
    <submittedName>
        <fullName evidence="3">Flavin-dependent oxidoreductase, luciferase family (Includes alkanesulfonate monooxygenase SsuD and methylene tetrahydromethanopterin reductase)</fullName>
    </submittedName>
</protein>
<feature type="domain" description="Luciferase-like" evidence="2">
    <location>
        <begin position="14"/>
        <end position="226"/>
    </location>
</feature>
<dbReference type="GO" id="GO:0004497">
    <property type="term" value="F:monooxygenase activity"/>
    <property type="evidence" value="ECO:0007669"/>
    <property type="project" value="UniProtKB-KW"/>
</dbReference>
<reference evidence="3 4" key="1">
    <citation type="submission" date="2016-10" db="EMBL/GenBank/DDBJ databases">
        <authorList>
            <person name="de Groot N.N."/>
        </authorList>
    </citation>
    <scope>NUCLEOTIDE SEQUENCE [LARGE SCALE GENOMIC DNA]</scope>
    <source>
        <strain evidence="3 4">DSM 44908</strain>
    </source>
</reference>
<organism evidence="3 4">
    <name type="scientific">Rhodococcoides kroppenstedtii</name>
    <dbReference type="NCBI Taxonomy" id="293050"/>
    <lineage>
        <taxon>Bacteria</taxon>
        <taxon>Bacillati</taxon>
        <taxon>Actinomycetota</taxon>
        <taxon>Actinomycetes</taxon>
        <taxon>Mycobacteriales</taxon>
        <taxon>Nocardiaceae</taxon>
        <taxon>Rhodococcoides</taxon>
    </lineage>
</organism>
<accession>A0A1I0SZ12</accession>
<dbReference type="CDD" id="cd01097">
    <property type="entry name" value="Tetrahydromethanopterin_reductase"/>
    <property type="match status" value="1"/>
</dbReference>
<dbReference type="GO" id="GO:0016705">
    <property type="term" value="F:oxidoreductase activity, acting on paired donors, with incorporation or reduction of molecular oxygen"/>
    <property type="evidence" value="ECO:0007669"/>
    <property type="project" value="InterPro"/>
</dbReference>
<dbReference type="AlphaFoldDB" id="A0A1I0SZ12"/>
<evidence type="ECO:0000256" key="1">
    <source>
        <dbReference type="ARBA" id="ARBA00023002"/>
    </source>
</evidence>
<gene>
    <name evidence="3" type="ORF">SAMN05444374_103140</name>
</gene>
<sequence>MTTPSIGTVFTPAHDPTRLPAAARAAESAGLDEFWLWEDCFSHGGLTTAAVALASTSCIRVGLGLMPAPLRNVALTAMEVASLHRLFPGRFLPGVGHGVQRWMEQVGSRAASPMTLLDEYHSALRALLAGEEVTVDGRFVRLDAVRLQYPVPGAPLMVGGEGPKTLRFAASHADGTLLSAALTDDRLRAACAEVRGAASTDDHPIVAPRLVAVGPGAADRLRAEASRWGFESADEIAVAGDAGEVAAEFARLGEMGITSVLAHPTDDEPDLEGWTAVIGEAAAQLR</sequence>
<dbReference type="Gene3D" id="3.20.20.30">
    <property type="entry name" value="Luciferase-like domain"/>
    <property type="match status" value="1"/>
</dbReference>
<evidence type="ECO:0000313" key="3">
    <source>
        <dbReference type="EMBL" id="SFA44754.1"/>
    </source>
</evidence>
<dbReference type="PANTHER" id="PTHR43244:SF1">
    <property type="entry name" value="5,10-METHYLENETETRAHYDROMETHANOPTERIN REDUCTASE"/>
    <property type="match status" value="1"/>
</dbReference>
<dbReference type="Proteomes" id="UP000182054">
    <property type="component" value="Unassembled WGS sequence"/>
</dbReference>
<dbReference type="SUPFAM" id="SSF51679">
    <property type="entry name" value="Bacterial luciferase-like"/>
    <property type="match status" value="1"/>
</dbReference>
<keyword evidence="3" id="KW-0503">Monooxygenase</keyword>
<evidence type="ECO:0000313" key="4">
    <source>
        <dbReference type="Proteomes" id="UP000182054"/>
    </source>
</evidence>
<dbReference type="EMBL" id="FOJN01000003">
    <property type="protein sequence ID" value="SFA44754.1"/>
    <property type="molecule type" value="Genomic_DNA"/>
</dbReference>
<dbReference type="InterPro" id="IPR050564">
    <property type="entry name" value="F420-G6PD/mer"/>
</dbReference>
<evidence type="ECO:0000259" key="2">
    <source>
        <dbReference type="Pfam" id="PF00296"/>
    </source>
</evidence>
<name>A0A1I0SZ12_9NOCA</name>
<keyword evidence="1" id="KW-0560">Oxidoreductase</keyword>
<dbReference type="InterPro" id="IPR011251">
    <property type="entry name" value="Luciferase-like_dom"/>
</dbReference>
<dbReference type="OrthoDB" id="675245at2"/>